<proteinExistence type="predicted"/>
<dbReference type="InterPro" id="IPR013594">
    <property type="entry name" value="Dynein_heavy_tail"/>
</dbReference>
<comment type="caution">
    <text evidence="2">The sequence shown here is derived from an EMBL/GenBank/DDBJ whole genome shotgun (WGS) entry which is preliminary data.</text>
</comment>
<organism evidence="2 3">
    <name type="scientific">Melipona bicolor</name>
    <dbReference type="NCBI Taxonomy" id="60889"/>
    <lineage>
        <taxon>Eukaryota</taxon>
        <taxon>Metazoa</taxon>
        <taxon>Ecdysozoa</taxon>
        <taxon>Arthropoda</taxon>
        <taxon>Hexapoda</taxon>
        <taxon>Insecta</taxon>
        <taxon>Pterygota</taxon>
        <taxon>Neoptera</taxon>
        <taxon>Endopterygota</taxon>
        <taxon>Hymenoptera</taxon>
        <taxon>Apocrita</taxon>
        <taxon>Aculeata</taxon>
        <taxon>Apoidea</taxon>
        <taxon>Anthophila</taxon>
        <taxon>Apidae</taxon>
        <taxon>Melipona</taxon>
    </lineage>
</organism>
<evidence type="ECO:0000313" key="2">
    <source>
        <dbReference type="EMBL" id="KAK1122715.1"/>
    </source>
</evidence>
<reference evidence="2" key="1">
    <citation type="submission" date="2021-10" db="EMBL/GenBank/DDBJ databases">
        <title>Melipona bicolor Genome sequencing and assembly.</title>
        <authorList>
            <person name="Araujo N.S."/>
            <person name="Arias M.C."/>
        </authorList>
    </citation>
    <scope>NUCLEOTIDE SEQUENCE</scope>
    <source>
        <strain evidence="2">USP_2M_L1-L4_2017</strain>
        <tissue evidence="2">Whole body</tissue>
    </source>
</reference>
<dbReference type="AlphaFoldDB" id="A0AA40FQ13"/>
<feature type="domain" description="Dynein heavy chain tail" evidence="1">
    <location>
        <begin position="6"/>
        <end position="110"/>
    </location>
</feature>
<dbReference type="Proteomes" id="UP001177670">
    <property type="component" value="Unassembled WGS sequence"/>
</dbReference>
<dbReference type="EMBL" id="JAHYIQ010000022">
    <property type="protein sequence ID" value="KAK1122715.1"/>
    <property type="molecule type" value="Genomic_DNA"/>
</dbReference>
<keyword evidence="3" id="KW-1185">Reference proteome</keyword>
<evidence type="ECO:0000313" key="3">
    <source>
        <dbReference type="Proteomes" id="UP001177670"/>
    </source>
</evidence>
<name>A0AA40FQ13_9HYME</name>
<gene>
    <name evidence="2" type="ORF">K0M31_009159</name>
</gene>
<evidence type="ECO:0000259" key="1">
    <source>
        <dbReference type="Pfam" id="PF08385"/>
    </source>
</evidence>
<dbReference type="Pfam" id="PF08385">
    <property type="entry name" value="DHC_N1"/>
    <property type="match status" value="1"/>
</dbReference>
<protein>
    <recommendedName>
        <fullName evidence="1">Dynein heavy chain tail domain-containing protein</fullName>
    </recommendedName>
</protein>
<sequence>MKPMFGGTKGEERERVCQKIERLFHEALERIEQNSHKIFDVYRGTWHDDMFAFHNEMKDLEVIIENLVVSVLARVNSVQDAVADLQGFYPYMNREKLKALFDAKTLEVLKL</sequence>
<accession>A0AA40FQ13</accession>